<dbReference type="InterPro" id="IPR036047">
    <property type="entry name" value="F-box-like_dom_sf"/>
</dbReference>
<reference evidence="2" key="1">
    <citation type="submission" date="2022-10" db="EMBL/GenBank/DDBJ databases">
        <title>Novel sulphate-reducing endosymbionts in the free-living metamonad Anaeramoeba.</title>
        <authorList>
            <person name="Jerlstrom-Hultqvist J."/>
            <person name="Cepicka I."/>
            <person name="Gallot-Lavallee L."/>
            <person name="Salas-Leiva D."/>
            <person name="Curtis B.A."/>
            <person name="Zahonova K."/>
            <person name="Pipaliya S."/>
            <person name="Dacks J."/>
            <person name="Roger A.J."/>
        </authorList>
    </citation>
    <scope>NUCLEOTIDE SEQUENCE</scope>
    <source>
        <strain evidence="2">BMAN</strain>
    </source>
</reference>
<gene>
    <name evidence="2" type="ORF">M0811_05270</name>
</gene>
<organism evidence="2 3">
    <name type="scientific">Anaeramoeba ignava</name>
    <name type="common">Anaerobic marine amoeba</name>
    <dbReference type="NCBI Taxonomy" id="1746090"/>
    <lineage>
        <taxon>Eukaryota</taxon>
        <taxon>Metamonada</taxon>
        <taxon>Anaeramoebidae</taxon>
        <taxon>Anaeramoeba</taxon>
    </lineage>
</organism>
<dbReference type="SMART" id="SM00256">
    <property type="entry name" value="FBOX"/>
    <property type="match status" value="1"/>
</dbReference>
<dbReference type="Gene3D" id="1.20.1280.50">
    <property type="match status" value="1"/>
</dbReference>
<dbReference type="SUPFAM" id="SSF81383">
    <property type="entry name" value="F-box domain"/>
    <property type="match status" value="1"/>
</dbReference>
<dbReference type="EMBL" id="JAPDFW010000055">
    <property type="protein sequence ID" value="KAJ5078013.1"/>
    <property type="molecule type" value="Genomic_DNA"/>
</dbReference>
<evidence type="ECO:0000259" key="1">
    <source>
        <dbReference type="PROSITE" id="PS50181"/>
    </source>
</evidence>
<protein>
    <submittedName>
        <fullName evidence="2">F-box only protein</fullName>
    </submittedName>
</protein>
<keyword evidence="3" id="KW-1185">Reference proteome</keyword>
<dbReference type="Pfam" id="PF12937">
    <property type="entry name" value="F-box-like"/>
    <property type="match status" value="1"/>
</dbReference>
<dbReference type="OrthoDB" id="2398163at2759"/>
<dbReference type="PROSITE" id="PS50181">
    <property type="entry name" value="FBOX"/>
    <property type="match status" value="1"/>
</dbReference>
<dbReference type="InterPro" id="IPR001810">
    <property type="entry name" value="F-box_dom"/>
</dbReference>
<sequence length="164" mass="19678">MDFFSKILKEEEIYEIFSYLSIKDLLKCNLVCKKWLIISNGNELWREKVIKKYPEFKNFENGWKLYFSLFRKAKKMEQKSRINFNKIAPRLGFKYLSGNISYYMNHPVLYAFGFAQNESLVVSAQNYYQEFTISNLIQAISKFLKVLEKCGYCFKLEEENKENK</sequence>
<evidence type="ECO:0000313" key="2">
    <source>
        <dbReference type="EMBL" id="KAJ5078013.1"/>
    </source>
</evidence>
<dbReference type="AlphaFoldDB" id="A0A9Q0RFS9"/>
<comment type="caution">
    <text evidence="2">The sequence shown here is derived from an EMBL/GenBank/DDBJ whole genome shotgun (WGS) entry which is preliminary data.</text>
</comment>
<proteinExistence type="predicted"/>
<feature type="domain" description="F-box" evidence="1">
    <location>
        <begin position="2"/>
        <end position="48"/>
    </location>
</feature>
<name>A0A9Q0RFS9_ANAIG</name>
<dbReference type="Proteomes" id="UP001149090">
    <property type="component" value="Unassembled WGS sequence"/>
</dbReference>
<accession>A0A9Q0RFS9</accession>
<evidence type="ECO:0000313" key="3">
    <source>
        <dbReference type="Proteomes" id="UP001149090"/>
    </source>
</evidence>